<dbReference type="Gene3D" id="3.50.50.60">
    <property type="entry name" value="FAD/NAD(P)-binding domain"/>
    <property type="match status" value="2"/>
</dbReference>
<dbReference type="Pfam" id="PF14691">
    <property type="entry name" value="Fer4_20"/>
    <property type="match status" value="2"/>
</dbReference>
<dbReference type="InterPro" id="IPR036188">
    <property type="entry name" value="FAD/NAD-bd_sf"/>
</dbReference>
<proteinExistence type="predicted"/>
<sequence length="594" mass="65675">MEFRTEVVDLASNIAENCMGHEEAFCVAACPMHTDVKKYVAQIGGGNYQGAMETIREKLFLPNTLGRICAHPCEVDCRRNTEFGQAISVAGLKRFVAEKADNKELWDVKVKASTGKKVAVIGAGPAGAQAAIDLRKEGHAVVIYDKLKVVGGMMRVGIPEYRLPREVIDFEYSYLEDLGVSFQMGVEVGKDISFDELRVIYDAIILAHGAHKGNLPPVQGKEAKGVFHAVEFLKEISFTHKFVRGGKRIAIVGGGDVAMDCARSSWRIGCDEVFLISLEDRNNLPASQAEIEESLEEDVKFNNGWGTDEIVKNEHGAVSSIRLKKVASVFNEEGRFAPTFTDETKEIEVDTVIFATGQQVEDITGGLLEQQGGGRYDVNPDTLATKLSDVFVAGDASGGVIVVEAMALGRKAAKSVDRYLQNRDLNKARHIKKELSYKTRLDVPLPKGTVNLPRTSGNHREARERKRDFLPYDLGYTEEQAKKEASRCIQCECKLCMTECIMLNDFTECPQDLFSEFIDKGEIDPVIPYSCNMCGGCTHVCPNDYQIGEAFMGMRKDFILHNDGKSPMEGHKAIEIHQMLGFSKVFCTKVKGVK</sequence>
<dbReference type="InterPro" id="IPR009051">
    <property type="entry name" value="Helical_ferredxn"/>
</dbReference>
<evidence type="ECO:0000256" key="2">
    <source>
        <dbReference type="ARBA" id="ARBA00023004"/>
    </source>
</evidence>
<evidence type="ECO:0000313" key="6">
    <source>
        <dbReference type="Proteomes" id="UP000248214"/>
    </source>
</evidence>
<dbReference type="EMBL" id="PDOD01000006">
    <property type="protein sequence ID" value="PYZ91674.1"/>
    <property type="molecule type" value="Genomic_DNA"/>
</dbReference>
<dbReference type="GO" id="GO:0051536">
    <property type="term" value="F:iron-sulfur cluster binding"/>
    <property type="evidence" value="ECO:0007669"/>
    <property type="project" value="UniProtKB-KW"/>
</dbReference>
<dbReference type="AlphaFoldDB" id="A0A323TAX0"/>
<name>A0A323TAX0_9BACI</name>
<dbReference type="GO" id="GO:0046872">
    <property type="term" value="F:metal ion binding"/>
    <property type="evidence" value="ECO:0007669"/>
    <property type="project" value="UniProtKB-KW"/>
</dbReference>
<dbReference type="InterPro" id="IPR028261">
    <property type="entry name" value="DPD_II"/>
</dbReference>
<evidence type="ECO:0000256" key="3">
    <source>
        <dbReference type="ARBA" id="ARBA00023014"/>
    </source>
</evidence>
<keyword evidence="3" id="KW-0411">Iron-sulfur</keyword>
<protein>
    <submittedName>
        <fullName evidence="5">Oxidoreductase</fullName>
    </submittedName>
</protein>
<organism evidence="5 6">
    <name type="scientific">Salipaludibacillus keqinensis</name>
    <dbReference type="NCBI Taxonomy" id="2045207"/>
    <lineage>
        <taxon>Bacteria</taxon>
        <taxon>Bacillati</taxon>
        <taxon>Bacillota</taxon>
        <taxon>Bacilli</taxon>
        <taxon>Bacillales</taxon>
        <taxon>Bacillaceae</taxon>
    </lineage>
</organism>
<comment type="caution">
    <text evidence="5">The sequence shown here is derived from an EMBL/GenBank/DDBJ whole genome shotgun (WGS) entry which is preliminary data.</text>
</comment>
<dbReference type="RefSeq" id="WP_110611947.1">
    <property type="nucleotide sequence ID" value="NZ_PDOD01000006.1"/>
</dbReference>
<dbReference type="PANTHER" id="PTHR42783:SF3">
    <property type="entry name" value="GLUTAMATE SYNTHASE [NADPH] SMALL CHAIN-RELATED"/>
    <property type="match status" value="1"/>
</dbReference>
<dbReference type="InterPro" id="IPR017896">
    <property type="entry name" value="4Fe4S_Fe-S-bd"/>
</dbReference>
<reference evidence="5 6" key="1">
    <citation type="submission" date="2017-10" db="EMBL/GenBank/DDBJ databases">
        <title>Bacillus sp. nov., a halophilic bacterium isolated from a Keqin Lake.</title>
        <authorList>
            <person name="Wang H."/>
        </authorList>
    </citation>
    <scope>NUCLEOTIDE SEQUENCE [LARGE SCALE GENOMIC DNA]</scope>
    <source>
        <strain evidence="5 6">KQ-12</strain>
    </source>
</reference>
<accession>A0A323TAX0</accession>
<keyword evidence="6" id="KW-1185">Reference proteome</keyword>
<dbReference type="PRINTS" id="PR00419">
    <property type="entry name" value="ADXRDTASE"/>
</dbReference>
<feature type="domain" description="4Fe-4S ferredoxin-type" evidence="4">
    <location>
        <begin position="521"/>
        <end position="550"/>
    </location>
</feature>
<dbReference type="PANTHER" id="PTHR42783">
    <property type="entry name" value="GLUTAMATE SYNTHASE [NADPH] SMALL CHAIN"/>
    <property type="match status" value="1"/>
</dbReference>
<dbReference type="GO" id="GO:0016491">
    <property type="term" value="F:oxidoreductase activity"/>
    <property type="evidence" value="ECO:0007669"/>
    <property type="project" value="InterPro"/>
</dbReference>
<dbReference type="InterPro" id="IPR017900">
    <property type="entry name" value="4Fe4S_Fe_S_CS"/>
</dbReference>
<keyword evidence="1" id="KW-0479">Metal-binding</keyword>
<keyword evidence="2" id="KW-0408">Iron</keyword>
<dbReference type="Gene3D" id="1.10.1060.10">
    <property type="entry name" value="Alpha-helical ferredoxin"/>
    <property type="match status" value="2"/>
</dbReference>
<evidence type="ECO:0000313" key="5">
    <source>
        <dbReference type="EMBL" id="PYZ91674.1"/>
    </source>
</evidence>
<evidence type="ECO:0000256" key="1">
    <source>
        <dbReference type="ARBA" id="ARBA00022723"/>
    </source>
</evidence>
<dbReference type="Pfam" id="PF07992">
    <property type="entry name" value="Pyr_redox_2"/>
    <property type="match status" value="1"/>
</dbReference>
<dbReference type="PROSITE" id="PS00198">
    <property type="entry name" value="4FE4S_FER_1"/>
    <property type="match status" value="1"/>
</dbReference>
<dbReference type="InterPro" id="IPR023753">
    <property type="entry name" value="FAD/NAD-binding_dom"/>
</dbReference>
<dbReference type="SUPFAM" id="SSF51971">
    <property type="entry name" value="Nucleotide-binding domain"/>
    <property type="match status" value="2"/>
</dbReference>
<evidence type="ECO:0000259" key="4">
    <source>
        <dbReference type="PROSITE" id="PS51379"/>
    </source>
</evidence>
<dbReference type="SUPFAM" id="SSF46548">
    <property type="entry name" value="alpha-helical ferredoxin"/>
    <property type="match status" value="2"/>
</dbReference>
<dbReference type="OrthoDB" id="9803192at2"/>
<dbReference type="PROSITE" id="PS51379">
    <property type="entry name" value="4FE4S_FER_2"/>
    <property type="match status" value="1"/>
</dbReference>
<dbReference type="Proteomes" id="UP000248214">
    <property type="component" value="Unassembled WGS sequence"/>
</dbReference>
<gene>
    <name evidence="5" type="ORF">CR194_18775</name>
</gene>